<gene>
    <name evidence="7" type="ORF">FHL02_08585</name>
</gene>
<keyword evidence="4" id="KW-0572">Peptidoglycan-anchor</keyword>
<comment type="caution">
    <text evidence="7">The sequence shown here is derived from an EMBL/GenBank/DDBJ whole genome shotgun (WGS) entry which is preliminary data.</text>
</comment>
<organism evidence="7 8">
    <name type="scientific">Companilactobacillus mishanensis</name>
    <dbReference type="NCBI Taxonomy" id="2486008"/>
    <lineage>
        <taxon>Bacteria</taxon>
        <taxon>Bacillati</taxon>
        <taxon>Bacillota</taxon>
        <taxon>Bacilli</taxon>
        <taxon>Lactobacillales</taxon>
        <taxon>Lactobacillaceae</taxon>
        <taxon>Companilactobacillus</taxon>
    </lineage>
</organism>
<evidence type="ECO:0000313" key="7">
    <source>
        <dbReference type="EMBL" id="MQS53074.1"/>
    </source>
</evidence>
<evidence type="ECO:0000313" key="8">
    <source>
        <dbReference type="Proteomes" id="UP000380386"/>
    </source>
</evidence>
<evidence type="ECO:0000256" key="3">
    <source>
        <dbReference type="ARBA" id="ARBA00022729"/>
    </source>
</evidence>
<evidence type="ECO:0000259" key="6">
    <source>
        <dbReference type="Pfam" id="PF00746"/>
    </source>
</evidence>
<accession>A0A5P0ZJ26</accession>
<evidence type="ECO:0000256" key="5">
    <source>
        <dbReference type="SAM" id="Phobius"/>
    </source>
</evidence>
<dbReference type="EMBL" id="VDFM01000011">
    <property type="protein sequence ID" value="MQS53074.1"/>
    <property type="molecule type" value="Genomic_DNA"/>
</dbReference>
<evidence type="ECO:0000256" key="4">
    <source>
        <dbReference type="ARBA" id="ARBA00023088"/>
    </source>
</evidence>
<dbReference type="RefSeq" id="WP_153383603.1">
    <property type="nucleotide sequence ID" value="NZ_VDFM01000011.1"/>
</dbReference>
<name>A0A5P0ZJ26_9LACO</name>
<evidence type="ECO:0000256" key="1">
    <source>
        <dbReference type="ARBA" id="ARBA00022512"/>
    </source>
</evidence>
<keyword evidence="5" id="KW-0472">Membrane</keyword>
<sequence>MLPQTGNTTSSAILTSIGVLVAGLGMLVFKKSYIKD</sequence>
<reference evidence="7 8" key="1">
    <citation type="journal article" date="2019" name="Syst. Appl. Microbiol.">
        <title>Polyphasic characterization of two novel Lactobacillus spp. isolated from blown salami packages: Description of Lactobacillus halodurans sp. nov. and Lactobacillus salsicarnum sp. nov.</title>
        <authorList>
            <person name="Schuster J.A."/>
            <person name="Klingl A."/>
            <person name="Vogel R.F."/>
            <person name="Ehrmann M.A."/>
        </authorList>
    </citation>
    <scope>NUCLEOTIDE SEQUENCE [LARGE SCALE GENOMIC DNA]</scope>
    <source>
        <strain evidence="7 8">TMW 1.2118</strain>
    </source>
</reference>
<proteinExistence type="predicted"/>
<evidence type="ECO:0000256" key="2">
    <source>
        <dbReference type="ARBA" id="ARBA00022525"/>
    </source>
</evidence>
<keyword evidence="3" id="KW-0732">Signal</keyword>
<dbReference type="AlphaFoldDB" id="A0A5P0ZJ26"/>
<protein>
    <submittedName>
        <fullName evidence="7">LPXTG cell wall anchor domain-containing protein</fullName>
    </submittedName>
</protein>
<keyword evidence="5" id="KW-1133">Transmembrane helix</keyword>
<keyword evidence="2" id="KW-0964">Secreted</keyword>
<feature type="transmembrane region" description="Helical" evidence="5">
    <location>
        <begin position="12"/>
        <end position="29"/>
    </location>
</feature>
<dbReference type="Proteomes" id="UP000380386">
    <property type="component" value="Unassembled WGS sequence"/>
</dbReference>
<dbReference type="NCBIfam" id="TIGR01167">
    <property type="entry name" value="LPXTG_anchor"/>
    <property type="match status" value="1"/>
</dbReference>
<dbReference type="InterPro" id="IPR019931">
    <property type="entry name" value="LPXTG_anchor"/>
</dbReference>
<keyword evidence="5" id="KW-0812">Transmembrane</keyword>
<dbReference type="Pfam" id="PF00746">
    <property type="entry name" value="Gram_pos_anchor"/>
    <property type="match status" value="1"/>
</dbReference>
<feature type="domain" description="Gram-positive cocci surface proteins LPxTG" evidence="6">
    <location>
        <begin position="2"/>
        <end position="31"/>
    </location>
</feature>
<keyword evidence="1" id="KW-0134">Cell wall</keyword>